<dbReference type="PANTHER" id="PTHR37299:SF1">
    <property type="entry name" value="STAGE 0 SPORULATION PROTEIN A HOMOLOG"/>
    <property type="match status" value="1"/>
</dbReference>
<dbReference type="SMART" id="SM00448">
    <property type="entry name" value="REC"/>
    <property type="match status" value="1"/>
</dbReference>
<evidence type="ECO:0000259" key="2">
    <source>
        <dbReference type="PROSITE" id="PS50110"/>
    </source>
</evidence>
<feature type="domain" description="Response regulatory" evidence="2">
    <location>
        <begin position="2"/>
        <end position="119"/>
    </location>
</feature>
<dbReference type="InterPro" id="IPR001789">
    <property type="entry name" value="Sig_transdc_resp-reg_receiver"/>
</dbReference>
<dbReference type="Proteomes" id="UP001232750">
    <property type="component" value="Unassembled WGS sequence"/>
</dbReference>
<gene>
    <name evidence="4" type="ORF">QNJ86_02155</name>
</gene>
<dbReference type="Gene3D" id="3.40.50.2300">
    <property type="match status" value="1"/>
</dbReference>
<dbReference type="EMBL" id="JASJEU010000004">
    <property type="protein sequence ID" value="MDJ1649592.1"/>
    <property type="molecule type" value="Genomic_DNA"/>
</dbReference>
<feature type="domain" description="HTH LytTR-type" evidence="3">
    <location>
        <begin position="129"/>
        <end position="230"/>
    </location>
</feature>
<dbReference type="PROSITE" id="PS50930">
    <property type="entry name" value="HTH_LYTTR"/>
    <property type="match status" value="1"/>
</dbReference>
<dbReference type="Pfam" id="PF00072">
    <property type="entry name" value="Response_reg"/>
    <property type="match status" value="1"/>
</dbReference>
<reference evidence="4 5" key="1">
    <citation type="submission" date="2023-05" db="EMBL/GenBank/DDBJ databases">
        <title>Gordonibacter KGMB12511T sp. nov., isolated from faeces of healthy Korean.</title>
        <authorList>
            <person name="Kim H.S."/>
            <person name="Kim J.-S."/>
            <person name="Suh M.K."/>
            <person name="Eom M.K."/>
            <person name="Do H.E."/>
            <person name="Lee J.-S."/>
        </authorList>
    </citation>
    <scope>NUCLEOTIDE SEQUENCE [LARGE SCALE GENOMIC DNA]</scope>
    <source>
        <strain evidence="4 5">KGMB12511</strain>
    </source>
</reference>
<organism evidence="4 5">
    <name type="scientific">Gordonibacter faecis</name>
    <dbReference type="NCBI Taxonomy" id="3047475"/>
    <lineage>
        <taxon>Bacteria</taxon>
        <taxon>Bacillati</taxon>
        <taxon>Actinomycetota</taxon>
        <taxon>Coriobacteriia</taxon>
        <taxon>Eggerthellales</taxon>
        <taxon>Eggerthellaceae</taxon>
        <taxon>Gordonibacter</taxon>
    </lineage>
</organism>
<dbReference type="Gene3D" id="2.40.50.1020">
    <property type="entry name" value="LytTr DNA-binding domain"/>
    <property type="match status" value="1"/>
</dbReference>
<evidence type="ECO:0000313" key="5">
    <source>
        <dbReference type="Proteomes" id="UP001232750"/>
    </source>
</evidence>
<feature type="modified residue" description="4-aspartylphosphate" evidence="1">
    <location>
        <position position="56"/>
    </location>
</feature>
<dbReference type="InterPro" id="IPR007492">
    <property type="entry name" value="LytTR_DNA-bd_dom"/>
</dbReference>
<evidence type="ECO:0000256" key="1">
    <source>
        <dbReference type="PROSITE-ProRule" id="PRU00169"/>
    </source>
</evidence>
<dbReference type="SUPFAM" id="SSF52172">
    <property type="entry name" value="CheY-like"/>
    <property type="match status" value="1"/>
</dbReference>
<proteinExistence type="predicted"/>
<dbReference type="PROSITE" id="PS50110">
    <property type="entry name" value="RESPONSE_REGULATORY"/>
    <property type="match status" value="1"/>
</dbReference>
<dbReference type="InterPro" id="IPR011006">
    <property type="entry name" value="CheY-like_superfamily"/>
</dbReference>
<protein>
    <submittedName>
        <fullName evidence="4">LytTR family DNA-binding domain-containing protein</fullName>
    </submittedName>
</protein>
<dbReference type="SMART" id="SM00850">
    <property type="entry name" value="LytTR"/>
    <property type="match status" value="1"/>
</dbReference>
<keyword evidence="1" id="KW-0597">Phosphoprotein</keyword>
<keyword evidence="5" id="KW-1185">Reference proteome</keyword>
<comment type="caution">
    <text evidence="4">The sequence shown here is derived from an EMBL/GenBank/DDBJ whole genome shotgun (WGS) entry which is preliminary data.</text>
</comment>
<accession>A0ABT7DK16</accession>
<name>A0ABT7DK16_9ACTN</name>
<evidence type="ECO:0000259" key="3">
    <source>
        <dbReference type="PROSITE" id="PS50930"/>
    </source>
</evidence>
<dbReference type="PANTHER" id="PTHR37299">
    <property type="entry name" value="TRANSCRIPTIONAL REGULATOR-RELATED"/>
    <property type="match status" value="1"/>
</dbReference>
<evidence type="ECO:0000313" key="4">
    <source>
        <dbReference type="EMBL" id="MDJ1649592.1"/>
    </source>
</evidence>
<dbReference type="GO" id="GO:0003677">
    <property type="term" value="F:DNA binding"/>
    <property type="evidence" value="ECO:0007669"/>
    <property type="project" value="UniProtKB-KW"/>
</dbReference>
<sequence length="240" mass="27171">MRIAIVDDCSADAEALEHAIVAHLTRRGRTCETARFSESGGLFAKDTLAFDLIFLDIYLGDENGIRIAERLHEERYPGLVVFTTVSADHAVDGFRVRAFHYLMKPYTDEDLAVVLDEALARLATDETVLLARDGAVPVNVPLSRIRYVETDGHYLMVNTEAGLLRWRQSFARLVDMLASYPQFFTCHRGIMVNLDHVSELTDDGCFIMEGGKRLPVRRSSHAEARRRYFDRLFAATRDAE</sequence>
<dbReference type="Pfam" id="PF04397">
    <property type="entry name" value="LytTR"/>
    <property type="match status" value="1"/>
</dbReference>
<dbReference type="RefSeq" id="WP_283830929.1">
    <property type="nucleotide sequence ID" value="NZ_JASJEU010000004.1"/>
</dbReference>
<keyword evidence="4" id="KW-0238">DNA-binding</keyword>
<dbReference type="InterPro" id="IPR046947">
    <property type="entry name" value="LytR-like"/>
</dbReference>